<proteinExistence type="predicted"/>
<dbReference type="GO" id="GO:0043153">
    <property type="term" value="P:entrainment of circadian clock by photoperiod"/>
    <property type="evidence" value="ECO:0007669"/>
    <property type="project" value="TreeGrafter"/>
</dbReference>
<feature type="compositionally biased region" description="Basic and acidic residues" evidence="9">
    <location>
        <begin position="681"/>
        <end position="694"/>
    </location>
</feature>
<evidence type="ECO:0000313" key="11">
    <source>
        <dbReference type="EMBL" id="CAG9809567.1"/>
    </source>
</evidence>
<evidence type="ECO:0000256" key="2">
    <source>
        <dbReference type="ARBA" id="ARBA00004556"/>
    </source>
</evidence>
<dbReference type="GO" id="GO:0005634">
    <property type="term" value="C:nucleus"/>
    <property type="evidence" value="ECO:0007669"/>
    <property type="project" value="UniProtKB-SubCell"/>
</dbReference>
<dbReference type="OrthoDB" id="7788983at2759"/>
<dbReference type="EMBL" id="OU895879">
    <property type="protein sequence ID" value="CAG9809567.1"/>
    <property type="molecule type" value="Genomic_DNA"/>
</dbReference>
<feature type="region of interest" description="Disordered" evidence="9">
    <location>
        <begin position="1"/>
        <end position="137"/>
    </location>
</feature>
<keyword evidence="5" id="KW-0677">Repeat</keyword>
<dbReference type="FunFam" id="3.30.450.20:FF:000072">
    <property type="entry name" value="Period circadian protein"/>
    <property type="match status" value="1"/>
</dbReference>
<evidence type="ECO:0000256" key="8">
    <source>
        <dbReference type="ARBA" id="ARBA00040849"/>
    </source>
</evidence>
<keyword evidence="3" id="KW-0963">Cytoplasm</keyword>
<dbReference type="FunFam" id="3.30.450.20:FF:000066">
    <property type="entry name" value="Period circadian protein"/>
    <property type="match status" value="1"/>
</dbReference>
<feature type="compositionally biased region" description="Polar residues" evidence="9">
    <location>
        <begin position="128"/>
        <end position="137"/>
    </location>
</feature>
<dbReference type="Gene3D" id="3.30.450.20">
    <property type="entry name" value="PAS domain"/>
    <property type="match status" value="2"/>
</dbReference>
<dbReference type="Pfam" id="PF14598">
    <property type="entry name" value="PAS_11"/>
    <property type="match status" value="1"/>
</dbReference>
<keyword evidence="12" id="KW-1185">Reference proteome</keyword>
<dbReference type="PANTHER" id="PTHR11269">
    <property type="entry name" value="PERIOD CIRCADIAN PROTEIN"/>
    <property type="match status" value="1"/>
</dbReference>
<dbReference type="CDD" id="cd00130">
    <property type="entry name" value="PAS"/>
    <property type="match status" value="2"/>
</dbReference>
<evidence type="ECO:0000256" key="3">
    <source>
        <dbReference type="ARBA" id="ARBA00022490"/>
    </source>
</evidence>
<feature type="compositionally biased region" description="Polar residues" evidence="9">
    <location>
        <begin position="1"/>
        <end position="12"/>
    </location>
</feature>
<dbReference type="Pfam" id="PF00989">
    <property type="entry name" value="PAS"/>
    <property type="match status" value="1"/>
</dbReference>
<protein>
    <recommendedName>
        <fullName evidence="8">Period circadian protein</fullName>
    </recommendedName>
</protein>
<feature type="compositionally biased region" description="Basic and acidic residues" evidence="9">
    <location>
        <begin position="916"/>
        <end position="928"/>
    </location>
</feature>
<feature type="compositionally biased region" description="Polar residues" evidence="9">
    <location>
        <begin position="602"/>
        <end position="612"/>
    </location>
</feature>
<evidence type="ECO:0000256" key="1">
    <source>
        <dbReference type="ARBA" id="ARBA00004123"/>
    </source>
</evidence>
<dbReference type="Proteomes" id="UP001153620">
    <property type="component" value="Chromosome 3"/>
</dbReference>
<feature type="compositionally biased region" description="Polar residues" evidence="9">
    <location>
        <begin position="857"/>
        <end position="888"/>
    </location>
</feature>
<evidence type="ECO:0000256" key="6">
    <source>
        <dbReference type="ARBA" id="ARBA00023108"/>
    </source>
</evidence>
<feature type="domain" description="PAS" evidence="10">
    <location>
        <begin position="187"/>
        <end position="236"/>
    </location>
</feature>
<evidence type="ECO:0000259" key="10">
    <source>
        <dbReference type="PROSITE" id="PS50112"/>
    </source>
</evidence>
<gene>
    <name evidence="11" type="ORF">CHIRRI_LOCUS12388</name>
</gene>
<reference evidence="11" key="2">
    <citation type="submission" date="2022-10" db="EMBL/GenBank/DDBJ databases">
        <authorList>
            <consortium name="ENA_rothamsted_submissions"/>
            <consortium name="culmorum"/>
            <person name="King R."/>
        </authorList>
    </citation>
    <scope>NUCLEOTIDE SEQUENCE</scope>
</reference>
<keyword evidence="6" id="KW-0090">Biological rhythms</keyword>
<evidence type="ECO:0000256" key="4">
    <source>
        <dbReference type="ARBA" id="ARBA00022553"/>
    </source>
</evidence>
<dbReference type="Pfam" id="PF12114">
    <property type="entry name" value="Period_C"/>
    <property type="match status" value="1"/>
</dbReference>
<feature type="domain" description="PAS" evidence="10">
    <location>
        <begin position="353"/>
        <end position="394"/>
    </location>
</feature>
<dbReference type="SUPFAM" id="SSF55785">
    <property type="entry name" value="PYP-like sensor domain (PAS domain)"/>
    <property type="match status" value="2"/>
</dbReference>
<comment type="subcellular location">
    <subcellularLocation>
        <location evidence="2">Cytoplasm</location>
        <location evidence="2">Perinuclear region</location>
    </subcellularLocation>
    <subcellularLocation>
        <location evidence="1">Nucleus</location>
    </subcellularLocation>
</comment>
<feature type="compositionally biased region" description="Polar residues" evidence="9">
    <location>
        <begin position="76"/>
        <end position="94"/>
    </location>
</feature>
<organism evidence="11 12">
    <name type="scientific">Chironomus riparius</name>
    <dbReference type="NCBI Taxonomy" id="315576"/>
    <lineage>
        <taxon>Eukaryota</taxon>
        <taxon>Metazoa</taxon>
        <taxon>Ecdysozoa</taxon>
        <taxon>Arthropoda</taxon>
        <taxon>Hexapoda</taxon>
        <taxon>Insecta</taxon>
        <taxon>Pterygota</taxon>
        <taxon>Neoptera</taxon>
        <taxon>Endopterygota</taxon>
        <taxon>Diptera</taxon>
        <taxon>Nematocera</taxon>
        <taxon>Chironomoidea</taxon>
        <taxon>Chironomidae</taxon>
        <taxon>Chironominae</taxon>
        <taxon>Chironomus</taxon>
    </lineage>
</organism>
<feature type="compositionally biased region" description="Low complexity" evidence="9">
    <location>
        <begin position="115"/>
        <end position="127"/>
    </location>
</feature>
<evidence type="ECO:0000313" key="12">
    <source>
        <dbReference type="Proteomes" id="UP001153620"/>
    </source>
</evidence>
<dbReference type="PANTHER" id="PTHR11269:SF16">
    <property type="entry name" value="PERIOD CIRCADIAN PROTEIN"/>
    <property type="match status" value="1"/>
</dbReference>
<dbReference type="GO" id="GO:0000976">
    <property type="term" value="F:transcription cis-regulatory region binding"/>
    <property type="evidence" value="ECO:0007669"/>
    <property type="project" value="TreeGrafter"/>
</dbReference>
<dbReference type="InterPro" id="IPR022728">
    <property type="entry name" value="Period_circadian-like_C"/>
</dbReference>
<dbReference type="Gene3D" id="1.20.5.770">
    <property type="entry name" value="Single helix bin"/>
    <property type="match status" value="1"/>
</dbReference>
<feature type="region of interest" description="Disordered" evidence="9">
    <location>
        <begin position="849"/>
        <end position="965"/>
    </location>
</feature>
<dbReference type="GO" id="GO:0000122">
    <property type="term" value="P:negative regulation of transcription by RNA polymerase II"/>
    <property type="evidence" value="ECO:0007669"/>
    <property type="project" value="TreeGrafter"/>
</dbReference>
<dbReference type="GO" id="GO:0048471">
    <property type="term" value="C:perinuclear region of cytoplasm"/>
    <property type="evidence" value="ECO:0007669"/>
    <property type="project" value="UniProtKB-SubCell"/>
</dbReference>
<sequence>MEGTESTHNTKISDSAYSNSCSNSQSQRSGSSSKSRQSNSSGSSSGYGGKQQITDRAIPQPLSKRSKDRKKKKSKTIQAGTTTQDDAQPTVISESQDDGVIEKETEVKNDVQEPTGTENSSSTSTENIQPALSPSLNSKKLVEDDHNLQNFEGINDIKIDQIDQIQQAKADKIIPEEGFCCVMSMHDGVVLYTTPSITSSLGFPRDMWLGRSFIDFVHPKDRPTFASQITSGTTTALAEARNSNFKDTKQTLYVMLRQYRGLKSYGYGVTTKTVNYEPFKLTLTFREAPDENCISNQMPYKTTPSVNSSMLLVISATPVKSVYKMSDEVFTAQKEHTKFTTRHTASGMLSHVDGTASLLGFLPQDMLSRNIMEFYHPEDMKLLKEVYETIMEKGQTAGASFCGKPYRFLTHNGTYLTIETEWSIFVNPWSHHLEFVIGYHHVKKGPSNPNVLASTEMQSQFPEQVINESKMIREEILKLLSEPIMRPNDTVKQQVSKRCQALASFMETLMEEVTKPSSRADLKLDLPQEADLTFSERDSVMLIGEISPHHDYFDSKSSSETPPSYNQLNYNENLQRFFDSRPITELDIMKMDQTDTHELETRTANLSPTQCFGESGGSESAGNMSSASNANMESITNTSTGTSNGSSNYIPPTLTEALLCKHNEDMEKLIIKRHKVSRVHKGGEKNKKAQEQHSHGVKRSGSHSWEGEVHKTFKQQHVNETQKSVTPFPTQTNPQPYQNANVDLWPPFSVSLTTIQSTHTTAHATHFATSSIFPAVYYIPQNISSQDQHGSIQAVQYMPGLLYQSMMYPHPSPFYQMQFQPQQTQSSINESIYNTTFQFDKANMAMPNLQKIPTPIGSGSQNQSTSFQRPPSQATSVKADMGSTSASVVNRALSESSKKGQVDSPAIDFTNQLNHRNNDKTTSEDESSHSSFYSSFLKTDEGQTSSNEERNEGKDDMQWEKTPKIPIKRPNPHWLDNINVTPELIYRYQISTRTLRDVLKDDLCAMKNIQQPDLVNDQLNQLYIDLELEGLSAKLSLESSSGSSGEENYNSVKQRRKKFQYNKLVLVYEENCPLPSD</sequence>
<feature type="region of interest" description="Disordered" evidence="9">
    <location>
        <begin position="677"/>
        <end position="705"/>
    </location>
</feature>
<accession>A0A9N9S5C3</accession>
<dbReference type="InterPro" id="IPR035965">
    <property type="entry name" value="PAS-like_dom_sf"/>
</dbReference>
<evidence type="ECO:0000256" key="5">
    <source>
        <dbReference type="ARBA" id="ARBA00022737"/>
    </source>
</evidence>
<reference evidence="11" key="1">
    <citation type="submission" date="2022-01" db="EMBL/GenBank/DDBJ databases">
        <authorList>
            <person name="King R."/>
        </authorList>
    </citation>
    <scope>NUCLEOTIDE SEQUENCE</scope>
</reference>
<dbReference type="GO" id="GO:0001222">
    <property type="term" value="F:transcription corepressor binding"/>
    <property type="evidence" value="ECO:0007669"/>
    <property type="project" value="TreeGrafter"/>
</dbReference>
<dbReference type="InterPro" id="IPR000014">
    <property type="entry name" value="PAS"/>
</dbReference>
<dbReference type="GO" id="GO:0032922">
    <property type="term" value="P:circadian regulation of gene expression"/>
    <property type="evidence" value="ECO:0007669"/>
    <property type="project" value="TreeGrafter"/>
</dbReference>
<dbReference type="InterPro" id="IPR013767">
    <property type="entry name" value="PAS_fold"/>
</dbReference>
<dbReference type="PROSITE" id="PS50112">
    <property type="entry name" value="PAS"/>
    <property type="match status" value="2"/>
</dbReference>
<feature type="compositionally biased region" description="Basic and acidic residues" evidence="9">
    <location>
        <begin position="100"/>
        <end position="111"/>
    </location>
</feature>
<name>A0A9N9S5C3_9DIPT</name>
<feature type="compositionally biased region" description="Low complexity" evidence="9">
    <location>
        <begin position="13"/>
        <end position="44"/>
    </location>
</feature>
<keyword evidence="4" id="KW-0597">Phosphoprotein</keyword>
<dbReference type="InterPro" id="IPR050760">
    <property type="entry name" value="Period_circadian_regulator"/>
</dbReference>
<feature type="compositionally biased region" description="Basic residues" evidence="9">
    <location>
        <begin position="64"/>
        <end position="75"/>
    </location>
</feature>
<evidence type="ECO:0000256" key="7">
    <source>
        <dbReference type="ARBA" id="ARBA00023242"/>
    </source>
</evidence>
<evidence type="ECO:0000256" key="9">
    <source>
        <dbReference type="SAM" id="MobiDB-lite"/>
    </source>
</evidence>
<keyword evidence="7" id="KW-0539">Nucleus</keyword>
<feature type="region of interest" description="Disordered" evidence="9">
    <location>
        <begin position="601"/>
        <end position="649"/>
    </location>
</feature>
<dbReference type="AlphaFoldDB" id="A0A9N9S5C3"/>
<feature type="compositionally biased region" description="Basic and acidic residues" evidence="9">
    <location>
        <begin position="947"/>
        <end position="963"/>
    </location>
</feature>
<feature type="compositionally biased region" description="Low complexity" evidence="9">
    <location>
        <begin position="617"/>
        <end position="648"/>
    </location>
</feature>